<feature type="region of interest" description="Disordered" evidence="3">
    <location>
        <begin position="227"/>
        <end position="251"/>
    </location>
</feature>
<name>A0ABY6LZ74_9ARAC</name>
<evidence type="ECO:0000259" key="4">
    <source>
        <dbReference type="PROSITE" id="PS50158"/>
    </source>
</evidence>
<dbReference type="InterPro" id="IPR057670">
    <property type="entry name" value="SH3_retrovirus"/>
</dbReference>
<dbReference type="Pfam" id="PF17906">
    <property type="entry name" value="HTH_48"/>
    <property type="match status" value="1"/>
</dbReference>
<dbReference type="Pfam" id="PF00665">
    <property type="entry name" value="rve"/>
    <property type="match status" value="1"/>
</dbReference>
<evidence type="ECO:0000313" key="7">
    <source>
        <dbReference type="Proteomes" id="UP001235939"/>
    </source>
</evidence>
<dbReference type="EMBL" id="CP092886">
    <property type="protein sequence ID" value="UYV85093.1"/>
    <property type="molecule type" value="Genomic_DNA"/>
</dbReference>
<evidence type="ECO:0000313" key="6">
    <source>
        <dbReference type="EMBL" id="UYV85093.1"/>
    </source>
</evidence>
<sequence length="1495" mass="173438">MSVINSNLPILTGTNFNSWKFRVKLLLEEKQIHLTLEKEINDFVDEKERELFAIKDAKAKSTLVQCLTDKHLDIIKDAKTAKDMMKALENIFERKSVFTKLTLKRKLLTLKCKHNEKLEDHFLKFDSIIRELDNIGSKMDESDKICHLLLSLNEEYENVITAIETINTEITMEFVKARLLDEELKRKNKQGEPRNEEMTFGSFTFTCYNCGKKGHKATECRSKKKFFKREKNQTQKEKNERQKESQPRQQAYQMDGKLSFVAMNAIDYCENYHFILDSGATQNLIKSELEKYMTDVKILEHKVEIHMANGEKMSANKSGTLNVKINNIPIAIHGLIVEGIKQNLLSVGKITQQGHQVIFKQDEVIIITRNHNFKCNNYRNLYSLKIEIDSNPESVTAHAVKTDDTLWHRRLGHLNRYSLKKLGLPSSQEKCETCIKGKSTRRSFEKTWKTTKEIGELIHSDLSGPIDPPTYDGEIYFQVLIDDYSHFVVVRLLKSKSEAEQNIIDFIKLIKTQHNKKTRKIRVDNGKEFSPGNFKQFCRTKGIQIEYTSPYTPQQNGTSERMNRTLIDKVRTKLAETNLPKYLWGEAIYCSAYELNRSPTSANKGIPPASIWYKQNDLSKLKVFGSRAWRLILPKPRKLDARAKSTIMVGYSGSGYRIWDPETDKVMISTDVTFDETLTKFDKEIISDQTEPKRIITESQDEEENPQTSEQSDKEESVTTRSGRIIKPPMYQEDYELYSVYCLFTNGEDPVSYNQAIKQKEWKEAIDKEIRSHEELKTWSSIKLGEKSNIKPIDTKWIFRTKEDGTKKARLVAKGFQMEESSDIMYAPVARMSTIRMLLSHATNKNWEVNQMDIPTAFLNGNIESDIYIKAPQGVNQENGKIFKLNKALYGLRESPKTWNNKFNEISSKYNFTRSLNDSCLYINDNTWIVLYVDDLLITGKRDNIDKVIKIFKQEFNAKDLGKVTNFLGMEISRESGKLMIKQTKFINKILEKFNMTECKRVDTPMELNFQAEQNQEDIKVPYRQLIGSLLYVATITRPDIMFPVSYLSRTLDKPTQATWKAAKRIVRYLMATKDIGLIYTVSSNNLISYSDSDWARDKIDRKSTSRNIVLHGSNAVSWFSKKQGCVSLSTAEAEYVAAAASIQDLVHLKEINKDFSSFEDTTLLVDNRSAICMVFWIVFDFYLLKKMDQRTCIKFCVKNEIKCADAFRMLTVAYGEATLDRSNVYRWYKMFAEGREDVNDEERPGLPSTSTTDEKINEVEKMILANRRITVREVAEDLNISIGSCHSIFINDLGMRRVAAKSVPKLLNCDQKQHRMNIANEMLDSVRDDPNLLQRVITGDEAGVVHHEFLPHGRTVNKEYYLQVMRNFREAIRQKRPDLWKNKNWLWHHDNAPAHTSLLVRDFLAKINTLMMPQPPYSPDLAPCDFFLFPKLKRPMKGRRYATLDEIKTASKEELKKIFKNDFLKCFEDWKNRWHKCIISHGDYFEGDKIGIHE</sequence>
<dbReference type="PROSITE" id="PS50158">
    <property type="entry name" value="ZF_CCHC"/>
    <property type="match status" value="1"/>
</dbReference>
<keyword evidence="2" id="KW-0479">Metal-binding</keyword>
<dbReference type="Gene3D" id="1.10.10.1450">
    <property type="match status" value="1"/>
</dbReference>
<reference evidence="6 7" key="1">
    <citation type="submission" date="2022-03" db="EMBL/GenBank/DDBJ databases">
        <title>A chromosomal length assembly of Cordylochernes scorpioides.</title>
        <authorList>
            <person name="Zeh D."/>
            <person name="Zeh J."/>
        </authorList>
    </citation>
    <scope>NUCLEOTIDE SEQUENCE [LARGE SCALE GENOMIC DNA]</scope>
    <source>
        <strain evidence="6">IN4F17</strain>
        <tissue evidence="6">Whole Body</tissue>
    </source>
</reference>
<dbReference type="SUPFAM" id="SSF53098">
    <property type="entry name" value="Ribonuclease H-like"/>
    <property type="match status" value="1"/>
</dbReference>
<dbReference type="InterPro" id="IPR036875">
    <property type="entry name" value="Znf_CCHC_sf"/>
</dbReference>
<dbReference type="PANTHER" id="PTHR46060:SF1">
    <property type="entry name" value="MARINER MOS1 TRANSPOSASE-LIKE PROTEIN"/>
    <property type="match status" value="1"/>
</dbReference>
<dbReference type="InterPro" id="IPR043502">
    <property type="entry name" value="DNA/RNA_pol_sf"/>
</dbReference>
<dbReference type="Gene3D" id="4.10.60.10">
    <property type="entry name" value="Zinc finger, CCHC-type"/>
    <property type="match status" value="1"/>
</dbReference>
<dbReference type="InterPro" id="IPR013103">
    <property type="entry name" value="RVT_2"/>
</dbReference>
<dbReference type="InterPro" id="IPR052709">
    <property type="entry name" value="Transposase-MT_Hybrid"/>
</dbReference>
<keyword evidence="1" id="KW-0378">Hydrolase</keyword>
<protein>
    <submittedName>
        <fullName evidence="6">FHDC1</fullName>
    </submittedName>
</protein>
<dbReference type="Pfam" id="PF14223">
    <property type="entry name" value="Retrotran_gag_2"/>
    <property type="match status" value="1"/>
</dbReference>
<dbReference type="InterPro" id="IPR001584">
    <property type="entry name" value="Integrase_cat-core"/>
</dbReference>
<evidence type="ECO:0000256" key="2">
    <source>
        <dbReference type="PROSITE-ProRule" id="PRU00047"/>
    </source>
</evidence>
<feature type="domain" description="CCHC-type" evidence="4">
    <location>
        <begin position="207"/>
        <end position="222"/>
    </location>
</feature>
<keyword evidence="1" id="KW-0064">Aspartyl protease</keyword>
<evidence type="ECO:0000259" key="5">
    <source>
        <dbReference type="PROSITE" id="PS50994"/>
    </source>
</evidence>
<keyword evidence="2" id="KW-0862">Zinc</keyword>
<dbReference type="Pfam" id="PF00098">
    <property type="entry name" value="zf-CCHC"/>
    <property type="match status" value="1"/>
</dbReference>
<proteinExistence type="predicted"/>
<feature type="domain" description="Integrase catalytic" evidence="5">
    <location>
        <begin position="449"/>
        <end position="616"/>
    </location>
</feature>
<dbReference type="Pfam" id="PF22936">
    <property type="entry name" value="Pol_BBD"/>
    <property type="match status" value="1"/>
</dbReference>
<dbReference type="SUPFAM" id="SSF56672">
    <property type="entry name" value="DNA/RNA polymerases"/>
    <property type="match status" value="1"/>
</dbReference>
<feature type="region of interest" description="Disordered" evidence="3">
    <location>
        <begin position="689"/>
        <end position="725"/>
    </location>
</feature>
<feature type="compositionally biased region" description="Basic and acidic residues" evidence="3">
    <location>
        <begin position="229"/>
        <end position="246"/>
    </location>
</feature>
<dbReference type="Gene3D" id="3.30.420.10">
    <property type="entry name" value="Ribonuclease H-like superfamily/Ribonuclease H"/>
    <property type="match status" value="2"/>
</dbReference>
<dbReference type="SUPFAM" id="SSF57756">
    <property type="entry name" value="Retrovirus zinc finger-like domains"/>
    <property type="match status" value="1"/>
</dbReference>
<dbReference type="Proteomes" id="UP001235939">
    <property type="component" value="Chromosome X"/>
</dbReference>
<dbReference type="InterPro" id="IPR025724">
    <property type="entry name" value="GAG-pre-integrase_dom"/>
</dbReference>
<accession>A0ABY6LZ74</accession>
<dbReference type="InterPro" id="IPR012337">
    <property type="entry name" value="RNaseH-like_sf"/>
</dbReference>
<dbReference type="Pfam" id="PF13976">
    <property type="entry name" value="gag_pre-integrs"/>
    <property type="match status" value="1"/>
</dbReference>
<evidence type="ECO:0000256" key="3">
    <source>
        <dbReference type="SAM" id="MobiDB-lite"/>
    </source>
</evidence>
<dbReference type="Pfam" id="PF01359">
    <property type="entry name" value="Transposase_1"/>
    <property type="match status" value="1"/>
</dbReference>
<dbReference type="CDD" id="cd09272">
    <property type="entry name" value="RNase_HI_RT_Ty1"/>
    <property type="match status" value="1"/>
</dbReference>
<keyword evidence="1" id="KW-0645">Protease</keyword>
<keyword evidence="2" id="KW-0863">Zinc-finger</keyword>
<gene>
    <name evidence="6" type="ORF">LAZ67_X004548</name>
</gene>
<dbReference type="InterPro" id="IPR041426">
    <property type="entry name" value="Mos1_HTH"/>
</dbReference>
<keyword evidence="7" id="KW-1185">Reference proteome</keyword>
<dbReference type="Pfam" id="PF07727">
    <property type="entry name" value="RVT_2"/>
    <property type="match status" value="1"/>
</dbReference>
<dbReference type="SMART" id="SM00343">
    <property type="entry name" value="ZnF_C2HC"/>
    <property type="match status" value="1"/>
</dbReference>
<dbReference type="Pfam" id="PF25597">
    <property type="entry name" value="SH3_retrovirus"/>
    <property type="match status" value="1"/>
</dbReference>
<evidence type="ECO:0000256" key="1">
    <source>
        <dbReference type="ARBA" id="ARBA00022750"/>
    </source>
</evidence>
<dbReference type="PROSITE" id="PS50994">
    <property type="entry name" value="INTEGRASE"/>
    <property type="match status" value="1"/>
</dbReference>
<organism evidence="6 7">
    <name type="scientific">Cordylochernes scorpioides</name>
    <dbReference type="NCBI Taxonomy" id="51811"/>
    <lineage>
        <taxon>Eukaryota</taxon>
        <taxon>Metazoa</taxon>
        <taxon>Ecdysozoa</taxon>
        <taxon>Arthropoda</taxon>
        <taxon>Chelicerata</taxon>
        <taxon>Arachnida</taxon>
        <taxon>Pseudoscorpiones</taxon>
        <taxon>Cheliferoidea</taxon>
        <taxon>Chernetidae</taxon>
        <taxon>Cordylochernes</taxon>
    </lineage>
</organism>
<dbReference type="InterPro" id="IPR054722">
    <property type="entry name" value="PolX-like_BBD"/>
</dbReference>
<dbReference type="InterPro" id="IPR036397">
    <property type="entry name" value="RNaseH_sf"/>
</dbReference>
<dbReference type="InterPro" id="IPR001878">
    <property type="entry name" value="Znf_CCHC"/>
</dbReference>
<dbReference type="PANTHER" id="PTHR46060">
    <property type="entry name" value="MARINER MOS1 TRANSPOSASE-LIKE PROTEIN"/>
    <property type="match status" value="1"/>
</dbReference>
<dbReference type="InterPro" id="IPR001888">
    <property type="entry name" value="Transposase_1"/>
</dbReference>